<dbReference type="InterPro" id="IPR035234">
    <property type="entry name" value="IgGFc-bd_N"/>
</dbReference>
<evidence type="ECO:0000313" key="3">
    <source>
        <dbReference type="EMBL" id="OPL32885.1"/>
    </source>
</evidence>
<dbReference type="Pfam" id="PF17517">
    <property type="entry name" value="IgGFc_binding"/>
    <property type="match status" value="1"/>
</dbReference>
<reference evidence="3 4" key="1">
    <citation type="journal article" date="2016" name="PLoS ONE">
        <title>A First Insight into the Genome of the Filter-Feeder Mussel Mytilus galloprovincialis.</title>
        <authorList>
            <person name="Murgarella M."/>
            <person name="Puiu D."/>
            <person name="Novoa B."/>
            <person name="Figueras A."/>
            <person name="Posada D."/>
            <person name="Canchaya C."/>
        </authorList>
    </citation>
    <scope>NUCLEOTIDE SEQUENCE [LARGE SCALE GENOMIC DNA]</scope>
    <source>
        <tissue evidence="3">Muscle</tissue>
    </source>
</reference>
<sequence length="413" mass="46475">RNRTFQCQESVQCEDTLHCIRGTCQCYVAEYWTQTACAKNICAVEQCMNCAKCMISGHSSRCICKDGYLGDKCQYANGRARDFIVIFPQTTSSTSPRILLAVNRRVHLSVFYFANNKNLSVTLSSSDNYYTLDKNVLMTNGLNQAGAKVHSNVPINQLYGFLFVRAQSEGFLVFPSRYVSTEYIVPSFSVFCSSCQSLFALTSVYSNTKIEINFRIQDGSAVFGNKQYSNNETLVLVLNMNTAFQIWHTSDLIGTRITASKPLLVVSGHKYNRINGKGAGQTFLEMVLPTNQLDNVYVIPYLNYRLENTVRVLAVNDTNVALKNVNNRTTHVLKSRDFLGYFHSTISYVSSTSDVMVHIYPHELPNAHGDAFMMTIPGINQYLYDYEIMVPIDFESFISITVPTNAVEGFVLD</sequence>
<dbReference type="PROSITE" id="PS00022">
    <property type="entry name" value="EGF_1"/>
    <property type="match status" value="1"/>
</dbReference>
<feature type="non-terminal residue" evidence="3">
    <location>
        <position position="413"/>
    </location>
</feature>
<dbReference type="PANTHER" id="PTHR46534:SF1">
    <property type="entry name" value="IGGFC-BINDING PROTEIN N-TERMINAL DOMAIN-CONTAINING PROTEIN"/>
    <property type="match status" value="1"/>
</dbReference>
<accession>A0A3L5TSG0</accession>
<gene>
    <name evidence="3" type="ORF">AM593_10003</name>
</gene>
<dbReference type="Proteomes" id="UP000266721">
    <property type="component" value="Unassembled WGS sequence"/>
</dbReference>
<feature type="domain" description="EGF-like" evidence="2">
    <location>
        <begin position="38"/>
        <end position="74"/>
    </location>
</feature>
<dbReference type="PANTHER" id="PTHR46534">
    <property type="entry name" value="IGGFC_BINDING DOMAIN-CONTAINING PROTEIN"/>
    <property type="match status" value="1"/>
</dbReference>
<protein>
    <recommendedName>
        <fullName evidence="2">EGF-like domain-containing protein</fullName>
    </recommendedName>
</protein>
<dbReference type="PROSITE" id="PS50026">
    <property type="entry name" value="EGF_3"/>
    <property type="match status" value="1"/>
</dbReference>
<comment type="caution">
    <text evidence="1">Lacks conserved residue(s) required for the propagation of feature annotation.</text>
</comment>
<evidence type="ECO:0000313" key="4">
    <source>
        <dbReference type="Proteomes" id="UP000266721"/>
    </source>
</evidence>
<keyword evidence="4" id="KW-1185">Reference proteome</keyword>
<feature type="disulfide bond" evidence="1">
    <location>
        <begin position="64"/>
        <end position="73"/>
    </location>
</feature>
<organism evidence="3 4">
    <name type="scientific">Mytilus galloprovincialis</name>
    <name type="common">Mediterranean mussel</name>
    <dbReference type="NCBI Taxonomy" id="29158"/>
    <lineage>
        <taxon>Eukaryota</taxon>
        <taxon>Metazoa</taxon>
        <taxon>Spiralia</taxon>
        <taxon>Lophotrochozoa</taxon>
        <taxon>Mollusca</taxon>
        <taxon>Bivalvia</taxon>
        <taxon>Autobranchia</taxon>
        <taxon>Pteriomorphia</taxon>
        <taxon>Mytilida</taxon>
        <taxon>Mytiloidea</taxon>
        <taxon>Mytilidae</taxon>
        <taxon>Mytilinae</taxon>
        <taxon>Mytilus</taxon>
    </lineage>
</organism>
<feature type="non-terminal residue" evidence="3">
    <location>
        <position position="1"/>
    </location>
</feature>
<name>A0A3L5TSG0_MYTGA</name>
<dbReference type="InterPro" id="IPR000742">
    <property type="entry name" value="EGF"/>
</dbReference>
<proteinExistence type="predicted"/>
<keyword evidence="1" id="KW-0245">EGF-like domain</keyword>
<keyword evidence="1" id="KW-1015">Disulfide bond</keyword>
<evidence type="ECO:0000259" key="2">
    <source>
        <dbReference type="PROSITE" id="PS50026"/>
    </source>
</evidence>
<dbReference type="AlphaFoldDB" id="A0A3L5TSG0"/>
<dbReference type="EMBL" id="KV586190">
    <property type="protein sequence ID" value="OPL32885.1"/>
    <property type="molecule type" value="Genomic_DNA"/>
</dbReference>
<comment type="caution">
    <text evidence="3">The sequence shown here is derived from an EMBL/GenBank/DDBJ whole genome shotgun (WGS) entry which is preliminary data.</text>
</comment>
<evidence type="ECO:0000256" key="1">
    <source>
        <dbReference type="PROSITE-ProRule" id="PRU00076"/>
    </source>
</evidence>
<dbReference type="PROSITE" id="PS01186">
    <property type="entry name" value="EGF_2"/>
    <property type="match status" value="1"/>
</dbReference>